<evidence type="ECO:0000256" key="3">
    <source>
        <dbReference type="ARBA" id="ARBA00022741"/>
    </source>
</evidence>
<gene>
    <name evidence="7" type="ORF">DFP72DRAFT_852370</name>
</gene>
<feature type="domain" description="Protein kinase" evidence="6">
    <location>
        <begin position="10"/>
        <end position="380"/>
    </location>
</feature>
<dbReference type="InterPro" id="IPR051175">
    <property type="entry name" value="CLK_kinases"/>
</dbReference>
<dbReference type="SUPFAM" id="SSF56112">
    <property type="entry name" value="Protein kinase-like (PK-like)"/>
    <property type="match status" value="1"/>
</dbReference>
<evidence type="ECO:0000256" key="1">
    <source>
        <dbReference type="ARBA" id="ARBA00022527"/>
    </source>
</evidence>
<keyword evidence="2" id="KW-0808">Transferase</keyword>
<proteinExistence type="predicted"/>
<evidence type="ECO:0000259" key="6">
    <source>
        <dbReference type="PROSITE" id="PS50011"/>
    </source>
</evidence>
<sequence>MEGKYEYYPVSIGDILGEGHYRIVHKLTHRPTAVTWLARDCESETLVALKIRSQPLDASWDNVQEPEIVAPASLVKSRQHNKGPSAILRLQAPERYFTVTTPYTQHLCLVYNMKSTGPSVEEVISLTGRPLEPGLARGVAKQVAESMAMMHGEGWIHGSMCTANISFCLNPRFQEWPDEVVYAYFGKPRKERRAKRFRLGPLGTSDKASFLQVLNDHSTATTPSLLIPYLRPAPPSHAPPSHAPPESQFGERAGFPSDVWALACTLFEIRTGQRLFPERSEEDADRTMKNSRIPLGARGRWPLPEPWKAEFVMRVEAVTKEDRGPFVFHVEGISLDAELMSAGVQDREERRLMLELLKRMLQYSPEDRIRIDEVVAHPWFTYVDC</sequence>
<keyword evidence="4 7" id="KW-0418">Kinase</keyword>
<organism evidence="7 8">
    <name type="scientific">Ephemerocybe angulata</name>
    <dbReference type="NCBI Taxonomy" id="980116"/>
    <lineage>
        <taxon>Eukaryota</taxon>
        <taxon>Fungi</taxon>
        <taxon>Dikarya</taxon>
        <taxon>Basidiomycota</taxon>
        <taxon>Agaricomycotina</taxon>
        <taxon>Agaricomycetes</taxon>
        <taxon>Agaricomycetidae</taxon>
        <taxon>Agaricales</taxon>
        <taxon>Agaricineae</taxon>
        <taxon>Psathyrellaceae</taxon>
        <taxon>Ephemerocybe</taxon>
    </lineage>
</organism>
<dbReference type="SMART" id="SM00220">
    <property type="entry name" value="S_TKc"/>
    <property type="match status" value="1"/>
</dbReference>
<dbReference type="Proteomes" id="UP000521943">
    <property type="component" value="Unassembled WGS sequence"/>
</dbReference>
<dbReference type="GO" id="GO:0043484">
    <property type="term" value="P:regulation of RNA splicing"/>
    <property type="evidence" value="ECO:0007669"/>
    <property type="project" value="TreeGrafter"/>
</dbReference>
<evidence type="ECO:0000256" key="4">
    <source>
        <dbReference type="ARBA" id="ARBA00022777"/>
    </source>
</evidence>
<dbReference type="EMBL" id="JACGCI010000062">
    <property type="protein sequence ID" value="KAF6749492.1"/>
    <property type="molecule type" value="Genomic_DNA"/>
</dbReference>
<dbReference type="Pfam" id="PF00069">
    <property type="entry name" value="Pkinase"/>
    <property type="match status" value="1"/>
</dbReference>
<evidence type="ECO:0000313" key="8">
    <source>
        <dbReference type="Proteomes" id="UP000521943"/>
    </source>
</evidence>
<dbReference type="Gene3D" id="3.30.200.20">
    <property type="entry name" value="Phosphorylase Kinase, domain 1"/>
    <property type="match status" value="1"/>
</dbReference>
<dbReference type="GO" id="GO:0005524">
    <property type="term" value="F:ATP binding"/>
    <property type="evidence" value="ECO:0007669"/>
    <property type="project" value="UniProtKB-KW"/>
</dbReference>
<dbReference type="PANTHER" id="PTHR45646:SF11">
    <property type="entry name" value="SERINE_THREONINE-PROTEIN KINASE DOA"/>
    <property type="match status" value="1"/>
</dbReference>
<dbReference type="InterPro" id="IPR000719">
    <property type="entry name" value="Prot_kinase_dom"/>
</dbReference>
<evidence type="ECO:0000256" key="5">
    <source>
        <dbReference type="ARBA" id="ARBA00022840"/>
    </source>
</evidence>
<evidence type="ECO:0000256" key="2">
    <source>
        <dbReference type="ARBA" id="ARBA00022679"/>
    </source>
</evidence>
<dbReference type="GO" id="GO:0004674">
    <property type="term" value="F:protein serine/threonine kinase activity"/>
    <property type="evidence" value="ECO:0007669"/>
    <property type="project" value="UniProtKB-KW"/>
</dbReference>
<dbReference type="PROSITE" id="PS50011">
    <property type="entry name" value="PROTEIN_KINASE_DOM"/>
    <property type="match status" value="1"/>
</dbReference>
<name>A0A8H6M2S7_9AGAR</name>
<keyword evidence="8" id="KW-1185">Reference proteome</keyword>
<reference evidence="7 8" key="1">
    <citation type="submission" date="2020-07" db="EMBL/GenBank/DDBJ databases">
        <title>Comparative genomics of pyrophilous fungi reveals a link between fire events and developmental genes.</title>
        <authorList>
            <consortium name="DOE Joint Genome Institute"/>
            <person name="Steindorff A.S."/>
            <person name="Carver A."/>
            <person name="Calhoun S."/>
            <person name="Stillman K."/>
            <person name="Liu H."/>
            <person name="Lipzen A."/>
            <person name="Pangilinan J."/>
            <person name="Labutti K."/>
            <person name="Bruns T.D."/>
            <person name="Grigoriev I.V."/>
        </authorList>
    </citation>
    <scope>NUCLEOTIDE SEQUENCE [LARGE SCALE GENOMIC DNA]</scope>
    <source>
        <strain evidence="7 8">CBS 144469</strain>
    </source>
</reference>
<keyword evidence="1" id="KW-0723">Serine/threonine-protein kinase</keyword>
<protein>
    <submittedName>
        <fullName evidence="7">Kinase-like domain-containing protein</fullName>
    </submittedName>
</protein>
<keyword evidence="3" id="KW-0547">Nucleotide-binding</keyword>
<comment type="caution">
    <text evidence="7">The sequence shown here is derived from an EMBL/GenBank/DDBJ whole genome shotgun (WGS) entry which is preliminary data.</text>
</comment>
<dbReference type="Gene3D" id="1.10.510.10">
    <property type="entry name" value="Transferase(Phosphotransferase) domain 1"/>
    <property type="match status" value="1"/>
</dbReference>
<keyword evidence="5" id="KW-0067">ATP-binding</keyword>
<dbReference type="GO" id="GO:0005634">
    <property type="term" value="C:nucleus"/>
    <property type="evidence" value="ECO:0007669"/>
    <property type="project" value="TreeGrafter"/>
</dbReference>
<accession>A0A8H6M2S7</accession>
<dbReference type="OrthoDB" id="5979581at2759"/>
<dbReference type="AlphaFoldDB" id="A0A8H6M2S7"/>
<dbReference type="PANTHER" id="PTHR45646">
    <property type="entry name" value="SERINE/THREONINE-PROTEIN KINASE DOA-RELATED"/>
    <property type="match status" value="1"/>
</dbReference>
<dbReference type="InterPro" id="IPR011009">
    <property type="entry name" value="Kinase-like_dom_sf"/>
</dbReference>
<evidence type="ECO:0000313" key="7">
    <source>
        <dbReference type="EMBL" id="KAF6749492.1"/>
    </source>
</evidence>